<dbReference type="SUPFAM" id="SSF52540">
    <property type="entry name" value="P-loop containing nucleoside triphosphate hydrolases"/>
    <property type="match status" value="1"/>
</dbReference>
<dbReference type="InterPro" id="IPR000432">
    <property type="entry name" value="DNA_mismatch_repair_MutS_C"/>
</dbReference>
<keyword evidence="6" id="KW-0238">DNA-binding</keyword>
<evidence type="ECO:0000256" key="2">
    <source>
        <dbReference type="ARBA" id="ARBA00022741"/>
    </source>
</evidence>
<dbReference type="Gene3D" id="3.40.50.300">
    <property type="entry name" value="P-loop containing nucleotide triphosphate hydrolases"/>
    <property type="match status" value="1"/>
</dbReference>
<dbReference type="PANTHER" id="PTHR48466:SF2">
    <property type="entry name" value="OS10G0509000 PROTEIN"/>
    <property type="match status" value="1"/>
</dbReference>
<dbReference type="EMBL" id="QJKJ01003670">
    <property type="protein sequence ID" value="RDX97390.1"/>
    <property type="molecule type" value="Genomic_DNA"/>
</dbReference>
<dbReference type="Pfam" id="PF20297">
    <property type="entry name" value="MSSS"/>
    <property type="match status" value="1"/>
</dbReference>
<dbReference type="GO" id="GO:0005524">
    <property type="term" value="F:ATP binding"/>
    <property type="evidence" value="ECO:0007669"/>
    <property type="project" value="UniProtKB-KW"/>
</dbReference>
<dbReference type="Proteomes" id="UP000257109">
    <property type="component" value="Unassembled WGS sequence"/>
</dbReference>
<dbReference type="SMART" id="SM00534">
    <property type="entry name" value="MUTSac"/>
    <property type="match status" value="1"/>
</dbReference>
<keyword evidence="2" id="KW-0547">Nucleotide-binding</keyword>
<evidence type="ECO:0000256" key="5">
    <source>
        <dbReference type="ARBA" id="ARBA00022884"/>
    </source>
</evidence>
<dbReference type="InterPro" id="IPR007696">
    <property type="entry name" value="DNA_mismatch_repair_MutS_core"/>
</dbReference>
<dbReference type="GO" id="GO:0016887">
    <property type="term" value="F:ATP hydrolysis activity"/>
    <property type="evidence" value="ECO:0007669"/>
    <property type="project" value="InterPro"/>
</dbReference>
<feature type="compositionally biased region" description="Polar residues" evidence="8">
    <location>
        <begin position="692"/>
        <end position="715"/>
    </location>
</feature>
<dbReference type="SMART" id="SM00533">
    <property type="entry name" value="MUTSd"/>
    <property type="match status" value="1"/>
</dbReference>
<sequence length="790" mass="87083">MLSCTITISAFPVITVNKWNPRHRQSQRVSASIHHDSLRVLEWDKLCNLVASFATTSLGRQALKDQLWSLNQTFEESLALLEETNAAVEMHKHGTFRLHLGHLDAMLVKTAIQHARRSTPVSGYEARAVMALLQCAETLQGDLKAAIKEDKDWHSRFMPLSEVIMEFVINQSLVKAIEQVVDEDGSIKDSASPALKQSRKQVQVIEQKVQQLIESIIRSEKSETSILEVNDVDGRWCIKVDSGQKTSFKGLLLSSGSGVGSTIEPLSAVPLNDELQRARSLVAKAEADVLLTLTKKMQLDLDDIEKILNSLVQLDVINARATYGLSFGGSSPHIFLPDRSSSSTDEIFLTRNEKSFGLLPNKREWKLYLLKAYHPLLLQRHRESLRKAKKDVKLPTSVKTSDSQDAALDNAQPVPVDILVSQKTRVIVVTGPNTGGKTICLKTVGLAAMMAKSGLYVLASESAQIPWFDSVFADIGDEQSLSQSLSTFSGHLKQISNIKLQSTSQSLVGAGTNPLEGAALGMSLLESFAQDSCLLTIATTHHGELKTLKYSNEAFENACMEFDEVNLKPTYKVLWGVPGRSNAINIAERLGLPSIVVDTARKLYGSASAEIDEVITDMEKLKQDYQELLDEGRHYLMHSRGLYNSLLNTRRKIMEHSANLRFKKMRDVSEAAAMARSILHKKVRELDASAKKPSQNNKTINSSDSSATNKSQTAADNKESTIADRSASAVKVFNQSRSDKSEPPKVGDMVHVSSLGKKVTVLKVDSSKGEIVVQAGNMKLKLKLTDIQRS</sequence>
<dbReference type="PIRSF" id="PIRSF005814">
    <property type="entry name" value="MutS_YshD"/>
    <property type="match status" value="1"/>
</dbReference>
<protein>
    <submittedName>
        <fullName evidence="11">MutS2</fullName>
    </submittedName>
</protein>
<evidence type="ECO:0000256" key="8">
    <source>
        <dbReference type="SAM" id="MobiDB-lite"/>
    </source>
</evidence>
<evidence type="ECO:0000256" key="3">
    <source>
        <dbReference type="ARBA" id="ARBA00022801"/>
    </source>
</evidence>
<feature type="region of interest" description="Disordered" evidence="8">
    <location>
        <begin position="686"/>
        <end position="749"/>
    </location>
</feature>
<dbReference type="InterPro" id="IPR046893">
    <property type="entry name" value="MSSS"/>
</dbReference>
<dbReference type="NCBIfam" id="TIGR01069">
    <property type="entry name" value="mutS2"/>
    <property type="match status" value="1"/>
</dbReference>
<keyword evidence="4" id="KW-0067">ATP-binding</keyword>
<dbReference type="SUPFAM" id="SSF48334">
    <property type="entry name" value="DNA repair protein MutS, domain III"/>
    <property type="match status" value="1"/>
</dbReference>
<dbReference type="InterPro" id="IPR045076">
    <property type="entry name" value="MutS"/>
</dbReference>
<dbReference type="GO" id="GO:0006298">
    <property type="term" value="P:mismatch repair"/>
    <property type="evidence" value="ECO:0007669"/>
    <property type="project" value="InterPro"/>
</dbReference>
<dbReference type="GO" id="GO:0140664">
    <property type="term" value="F:ATP-dependent DNA damage sensor activity"/>
    <property type="evidence" value="ECO:0007669"/>
    <property type="project" value="InterPro"/>
</dbReference>
<keyword evidence="12" id="KW-1185">Reference proteome</keyword>
<dbReference type="FunFam" id="3.40.50.300:FF:000830">
    <property type="entry name" value="Endonuclease MutS2"/>
    <property type="match status" value="1"/>
</dbReference>
<evidence type="ECO:0000256" key="7">
    <source>
        <dbReference type="SAM" id="Coils"/>
    </source>
</evidence>
<organism evidence="11 12">
    <name type="scientific">Mucuna pruriens</name>
    <name type="common">Velvet bean</name>
    <name type="synonym">Dolichos pruriens</name>
    <dbReference type="NCBI Taxonomy" id="157652"/>
    <lineage>
        <taxon>Eukaryota</taxon>
        <taxon>Viridiplantae</taxon>
        <taxon>Streptophyta</taxon>
        <taxon>Embryophyta</taxon>
        <taxon>Tracheophyta</taxon>
        <taxon>Spermatophyta</taxon>
        <taxon>Magnoliopsida</taxon>
        <taxon>eudicotyledons</taxon>
        <taxon>Gunneridae</taxon>
        <taxon>Pentapetalae</taxon>
        <taxon>rosids</taxon>
        <taxon>fabids</taxon>
        <taxon>Fabales</taxon>
        <taxon>Fabaceae</taxon>
        <taxon>Papilionoideae</taxon>
        <taxon>50 kb inversion clade</taxon>
        <taxon>NPAAA clade</taxon>
        <taxon>indigoferoid/millettioid clade</taxon>
        <taxon>Phaseoleae</taxon>
        <taxon>Mucuna</taxon>
    </lineage>
</organism>
<accession>A0A371H3J3</accession>
<evidence type="ECO:0000256" key="4">
    <source>
        <dbReference type="ARBA" id="ARBA00022840"/>
    </source>
</evidence>
<dbReference type="InterPro" id="IPR036187">
    <property type="entry name" value="DNA_mismatch_repair_MutS_sf"/>
</dbReference>
<dbReference type="AlphaFoldDB" id="A0A371H3J3"/>
<evidence type="ECO:0000313" key="11">
    <source>
        <dbReference type="EMBL" id="RDX97390.1"/>
    </source>
</evidence>
<gene>
    <name evidence="11" type="primary">mutS2</name>
    <name evidence="11" type="ORF">CR513_19847</name>
</gene>
<dbReference type="GO" id="GO:0045910">
    <property type="term" value="P:negative regulation of DNA recombination"/>
    <property type="evidence" value="ECO:0007669"/>
    <property type="project" value="InterPro"/>
</dbReference>
<evidence type="ECO:0000259" key="10">
    <source>
        <dbReference type="SMART" id="SM00534"/>
    </source>
</evidence>
<dbReference type="GO" id="GO:0004519">
    <property type="term" value="F:endonuclease activity"/>
    <property type="evidence" value="ECO:0007669"/>
    <property type="project" value="InterPro"/>
</dbReference>
<feature type="domain" description="DNA mismatch repair protein MutS core" evidence="9">
    <location>
        <begin position="41"/>
        <end position="380"/>
    </location>
</feature>
<keyword evidence="3" id="KW-0378">Hydrolase</keyword>
<name>A0A371H3J3_MUCPR</name>
<comment type="caution">
    <text evidence="11">The sequence shown here is derived from an EMBL/GenBank/DDBJ whole genome shotgun (WGS) entry which is preliminary data.</text>
</comment>
<dbReference type="InterPro" id="IPR027417">
    <property type="entry name" value="P-loop_NTPase"/>
</dbReference>
<dbReference type="PANTHER" id="PTHR48466">
    <property type="entry name" value="OS10G0509000 PROTEIN-RELATED"/>
    <property type="match status" value="1"/>
</dbReference>
<feature type="coiled-coil region" evidence="7">
    <location>
        <begin position="604"/>
        <end position="631"/>
    </location>
</feature>
<keyword evidence="7" id="KW-0175">Coiled coil</keyword>
<dbReference type="Pfam" id="PF00488">
    <property type="entry name" value="MutS_V"/>
    <property type="match status" value="1"/>
</dbReference>
<keyword evidence="1" id="KW-0699">rRNA-binding</keyword>
<evidence type="ECO:0000259" key="9">
    <source>
        <dbReference type="SMART" id="SM00533"/>
    </source>
</evidence>
<evidence type="ECO:0000256" key="1">
    <source>
        <dbReference type="ARBA" id="ARBA00022730"/>
    </source>
</evidence>
<dbReference type="OrthoDB" id="1924787at2759"/>
<dbReference type="GO" id="GO:0019843">
    <property type="term" value="F:rRNA binding"/>
    <property type="evidence" value="ECO:0007669"/>
    <property type="project" value="UniProtKB-KW"/>
</dbReference>
<dbReference type="InterPro" id="IPR005747">
    <property type="entry name" value="MutS2"/>
</dbReference>
<keyword evidence="5" id="KW-0694">RNA-binding</keyword>
<evidence type="ECO:0000256" key="6">
    <source>
        <dbReference type="ARBA" id="ARBA00023125"/>
    </source>
</evidence>
<proteinExistence type="predicted"/>
<feature type="non-terminal residue" evidence="11">
    <location>
        <position position="1"/>
    </location>
</feature>
<dbReference type="STRING" id="157652.A0A371H3J3"/>
<dbReference type="GO" id="GO:0030983">
    <property type="term" value="F:mismatched DNA binding"/>
    <property type="evidence" value="ECO:0007669"/>
    <property type="project" value="InterPro"/>
</dbReference>
<feature type="domain" description="DNA mismatch repair proteins mutS family" evidence="10">
    <location>
        <begin position="424"/>
        <end position="605"/>
    </location>
</feature>
<evidence type="ECO:0000313" key="12">
    <source>
        <dbReference type="Proteomes" id="UP000257109"/>
    </source>
</evidence>
<reference evidence="11" key="1">
    <citation type="submission" date="2018-05" db="EMBL/GenBank/DDBJ databases">
        <title>Draft genome of Mucuna pruriens seed.</title>
        <authorList>
            <person name="Nnadi N.E."/>
            <person name="Vos R."/>
            <person name="Hasami M.H."/>
            <person name="Devisetty U.K."/>
            <person name="Aguiy J.C."/>
        </authorList>
    </citation>
    <scope>NUCLEOTIDE SEQUENCE [LARGE SCALE GENOMIC DNA]</scope>
    <source>
        <strain evidence="11">JCA_2017</strain>
    </source>
</reference>